<evidence type="ECO:0000256" key="2">
    <source>
        <dbReference type="SAM" id="MobiDB-lite"/>
    </source>
</evidence>
<dbReference type="InterPro" id="IPR001138">
    <property type="entry name" value="Zn2Cys6_DnaBD"/>
</dbReference>
<protein>
    <recommendedName>
        <fullName evidence="3">Zn(2)-C6 fungal-type domain-containing protein</fullName>
    </recommendedName>
</protein>
<dbReference type="InterPro" id="IPR036864">
    <property type="entry name" value="Zn2-C6_fun-type_DNA-bd_sf"/>
</dbReference>
<reference evidence="4" key="2">
    <citation type="submission" date="2023-05" db="EMBL/GenBank/DDBJ databases">
        <authorList>
            <consortium name="Lawrence Berkeley National Laboratory"/>
            <person name="Steindorff A."/>
            <person name="Hensen N."/>
            <person name="Bonometti L."/>
            <person name="Westerberg I."/>
            <person name="Brannstrom I.O."/>
            <person name="Guillou S."/>
            <person name="Cros-Aarteil S."/>
            <person name="Calhoun S."/>
            <person name="Haridas S."/>
            <person name="Kuo A."/>
            <person name="Mondo S."/>
            <person name="Pangilinan J."/>
            <person name="Riley R."/>
            <person name="Labutti K."/>
            <person name="Andreopoulos B."/>
            <person name="Lipzen A."/>
            <person name="Chen C."/>
            <person name="Yanf M."/>
            <person name="Daum C."/>
            <person name="Ng V."/>
            <person name="Clum A."/>
            <person name="Ohm R."/>
            <person name="Martin F."/>
            <person name="Silar P."/>
            <person name="Natvig D."/>
            <person name="Lalanne C."/>
            <person name="Gautier V."/>
            <person name="Ament-Velasquez S.L."/>
            <person name="Kruys A."/>
            <person name="Hutchinson M.I."/>
            <person name="Powell A.J."/>
            <person name="Barry K."/>
            <person name="Miller A.N."/>
            <person name="Grigoriev I.V."/>
            <person name="Debuchy R."/>
            <person name="Gladieux P."/>
            <person name="Thoren M.H."/>
            <person name="Johannesson H."/>
        </authorList>
    </citation>
    <scope>NUCLEOTIDE SEQUENCE</scope>
    <source>
        <strain evidence="4">CBS 103.79</strain>
    </source>
</reference>
<dbReference type="EMBL" id="MU855410">
    <property type="protein sequence ID" value="KAK3904173.1"/>
    <property type="molecule type" value="Genomic_DNA"/>
</dbReference>
<dbReference type="PROSITE" id="PS00463">
    <property type="entry name" value="ZN2_CY6_FUNGAL_1"/>
    <property type="match status" value="1"/>
</dbReference>
<dbReference type="SMART" id="SM00066">
    <property type="entry name" value="GAL4"/>
    <property type="match status" value="1"/>
</dbReference>
<comment type="caution">
    <text evidence="4">The sequence shown here is derived from an EMBL/GenBank/DDBJ whole genome shotgun (WGS) entry which is preliminary data.</text>
</comment>
<dbReference type="PROSITE" id="PS50048">
    <property type="entry name" value="ZN2_CY6_FUNGAL_2"/>
    <property type="match status" value="1"/>
</dbReference>
<proteinExistence type="predicted"/>
<dbReference type="GO" id="GO:0008270">
    <property type="term" value="F:zinc ion binding"/>
    <property type="evidence" value="ECO:0007669"/>
    <property type="project" value="InterPro"/>
</dbReference>
<feature type="compositionally biased region" description="Low complexity" evidence="2">
    <location>
        <begin position="111"/>
        <end position="127"/>
    </location>
</feature>
<feature type="compositionally biased region" description="Low complexity" evidence="2">
    <location>
        <begin position="11"/>
        <end position="32"/>
    </location>
</feature>
<dbReference type="AlphaFoldDB" id="A0AAN6RVN4"/>
<dbReference type="GO" id="GO:0000981">
    <property type="term" value="F:DNA-binding transcription factor activity, RNA polymerase II-specific"/>
    <property type="evidence" value="ECO:0007669"/>
    <property type="project" value="InterPro"/>
</dbReference>
<dbReference type="CDD" id="cd00067">
    <property type="entry name" value="GAL4"/>
    <property type="match status" value="1"/>
</dbReference>
<evidence type="ECO:0000256" key="1">
    <source>
        <dbReference type="ARBA" id="ARBA00023242"/>
    </source>
</evidence>
<feature type="region of interest" description="Disordered" evidence="2">
    <location>
        <begin position="1"/>
        <end position="37"/>
    </location>
</feature>
<evidence type="ECO:0000313" key="5">
    <source>
        <dbReference type="Proteomes" id="UP001303889"/>
    </source>
</evidence>
<dbReference type="PANTHER" id="PTHR47657:SF7">
    <property type="entry name" value="STEROL REGULATORY ELEMENT-BINDING PROTEIN ECM22"/>
    <property type="match status" value="1"/>
</dbReference>
<name>A0AAN6RVN4_9PEZI</name>
<accession>A0AAN6RVN4</accession>
<dbReference type="Gene3D" id="4.10.240.10">
    <property type="entry name" value="Zn(2)-C6 fungal-type DNA-binding domain"/>
    <property type="match status" value="1"/>
</dbReference>
<dbReference type="SUPFAM" id="SSF57701">
    <property type="entry name" value="Zn2/Cys6 DNA-binding domain"/>
    <property type="match status" value="1"/>
</dbReference>
<keyword evidence="1" id="KW-0539">Nucleus</keyword>
<dbReference type="Proteomes" id="UP001303889">
    <property type="component" value="Unassembled WGS sequence"/>
</dbReference>
<feature type="region of interest" description="Disordered" evidence="2">
    <location>
        <begin position="97"/>
        <end position="143"/>
    </location>
</feature>
<organism evidence="4 5">
    <name type="scientific">Staphylotrichum tortipilum</name>
    <dbReference type="NCBI Taxonomy" id="2831512"/>
    <lineage>
        <taxon>Eukaryota</taxon>
        <taxon>Fungi</taxon>
        <taxon>Dikarya</taxon>
        <taxon>Ascomycota</taxon>
        <taxon>Pezizomycotina</taxon>
        <taxon>Sordariomycetes</taxon>
        <taxon>Sordariomycetidae</taxon>
        <taxon>Sordariales</taxon>
        <taxon>Chaetomiaceae</taxon>
        <taxon>Staphylotrichum</taxon>
    </lineage>
</organism>
<keyword evidence="5" id="KW-1185">Reference proteome</keyword>
<sequence length="473" mass="51379">MSDLESPAEHAASTPSTGLATATPPTPASLKTPVPPLPIQQVGYASVGRRPHKKSRTGCATCKARKIKCDERHPACLNCISHGVECPFLKAGGGPAALGVHSSRPRARTQSHSPASPATPASASSPHNYANLTPNPSAALLPDSGSSRDLPLLELELLHNFTTKTHTTLTADASVWPFWRDDVVQVGFTCDYVMRAVLAVSALHLASERPDRRDFYIEEGILLHQRAARSAMRVMAAGDKIDVHQGASLFLFSMLTMFFALASPRRSNPDGTFFIGDSGFPGWAFLLAGTRPIIDLLGERGKETVAGPFLRYGARRWHAQRAVLHDERCGRTSASASNPENGGLLAPLRARINAAVADPELLQTYAHALDELELAFAASGDPDAPRDVLDAMVWLWVVSDSLVPLLRVPSQEAVAIFAYFCVLLKKHESHWWLRGWGDHAMARAHEILDEEHRGWIEWPIREMGWMGGGTGGQ</sequence>
<gene>
    <name evidence="4" type="ORF">C8A05DRAFT_42719</name>
</gene>
<feature type="domain" description="Zn(2)-C6 fungal-type" evidence="3">
    <location>
        <begin position="58"/>
        <end position="88"/>
    </location>
</feature>
<evidence type="ECO:0000259" key="3">
    <source>
        <dbReference type="PROSITE" id="PS50048"/>
    </source>
</evidence>
<dbReference type="PANTHER" id="PTHR47657">
    <property type="entry name" value="STEROL REGULATORY ELEMENT-BINDING PROTEIN ECM22"/>
    <property type="match status" value="1"/>
</dbReference>
<evidence type="ECO:0000313" key="4">
    <source>
        <dbReference type="EMBL" id="KAK3904173.1"/>
    </source>
</evidence>
<dbReference type="Pfam" id="PF00172">
    <property type="entry name" value="Zn_clus"/>
    <property type="match status" value="1"/>
</dbReference>
<dbReference type="InterPro" id="IPR052400">
    <property type="entry name" value="Zn2-C6_fungal_TF"/>
</dbReference>
<reference evidence="4" key="1">
    <citation type="journal article" date="2023" name="Mol. Phylogenet. Evol.">
        <title>Genome-scale phylogeny and comparative genomics of the fungal order Sordariales.</title>
        <authorList>
            <person name="Hensen N."/>
            <person name="Bonometti L."/>
            <person name="Westerberg I."/>
            <person name="Brannstrom I.O."/>
            <person name="Guillou S."/>
            <person name="Cros-Aarteil S."/>
            <person name="Calhoun S."/>
            <person name="Haridas S."/>
            <person name="Kuo A."/>
            <person name="Mondo S."/>
            <person name="Pangilinan J."/>
            <person name="Riley R."/>
            <person name="LaButti K."/>
            <person name="Andreopoulos B."/>
            <person name="Lipzen A."/>
            <person name="Chen C."/>
            <person name="Yan M."/>
            <person name="Daum C."/>
            <person name="Ng V."/>
            <person name="Clum A."/>
            <person name="Steindorff A."/>
            <person name="Ohm R.A."/>
            <person name="Martin F."/>
            <person name="Silar P."/>
            <person name="Natvig D.O."/>
            <person name="Lalanne C."/>
            <person name="Gautier V."/>
            <person name="Ament-Velasquez S.L."/>
            <person name="Kruys A."/>
            <person name="Hutchinson M.I."/>
            <person name="Powell A.J."/>
            <person name="Barry K."/>
            <person name="Miller A.N."/>
            <person name="Grigoriev I.V."/>
            <person name="Debuchy R."/>
            <person name="Gladieux P."/>
            <person name="Hiltunen Thoren M."/>
            <person name="Johannesson H."/>
        </authorList>
    </citation>
    <scope>NUCLEOTIDE SEQUENCE</scope>
    <source>
        <strain evidence="4">CBS 103.79</strain>
    </source>
</reference>